<accession>A0A841RAW8</accession>
<dbReference type="RefSeq" id="WP_184748771.1">
    <property type="nucleotide sequence ID" value="NZ_JACHGJ010000013.1"/>
</dbReference>
<feature type="domain" description="HTH tetR-type" evidence="3">
    <location>
        <begin position="193"/>
        <end position="253"/>
    </location>
</feature>
<dbReference type="SUPFAM" id="SSF46689">
    <property type="entry name" value="Homeodomain-like"/>
    <property type="match status" value="2"/>
</dbReference>
<dbReference type="PROSITE" id="PS50977">
    <property type="entry name" value="HTH_TETR_2"/>
    <property type="match status" value="2"/>
</dbReference>
<organism evidence="4 5">
    <name type="scientific">Spirochaeta isovalerica</name>
    <dbReference type="NCBI Taxonomy" id="150"/>
    <lineage>
        <taxon>Bacteria</taxon>
        <taxon>Pseudomonadati</taxon>
        <taxon>Spirochaetota</taxon>
        <taxon>Spirochaetia</taxon>
        <taxon>Spirochaetales</taxon>
        <taxon>Spirochaetaceae</taxon>
        <taxon>Spirochaeta</taxon>
    </lineage>
</organism>
<dbReference type="Proteomes" id="UP000587760">
    <property type="component" value="Unassembled WGS sequence"/>
</dbReference>
<evidence type="ECO:0000259" key="3">
    <source>
        <dbReference type="PROSITE" id="PS50977"/>
    </source>
</evidence>
<keyword evidence="5" id="KW-1185">Reference proteome</keyword>
<comment type="caution">
    <text evidence="4">The sequence shown here is derived from an EMBL/GenBank/DDBJ whole genome shotgun (WGS) entry which is preliminary data.</text>
</comment>
<evidence type="ECO:0000256" key="1">
    <source>
        <dbReference type="ARBA" id="ARBA00023125"/>
    </source>
</evidence>
<dbReference type="EMBL" id="JACHGJ010000013">
    <property type="protein sequence ID" value="MBB6482534.1"/>
    <property type="molecule type" value="Genomic_DNA"/>
</dbReference>
<evidence type="ECO:0000256" key="2">
    <source>
        <dbReference type="PROSITE-ProRule" id="PRU00335"/>
    </source>
</evidence>
<name>A0A841RAW8_9SPIO</name>
<proteinExistence type="predicted"/>
<dbReference type="InterPro" id="IPR001647">
    <property type="entry name" value="HTH_TetR"/>
</dbReference>
<dbReference type="AlphaFoldDB" id="A0A841RAW8"/>
<sequence>MAKDTKERIMRSAEHLFSLRQFDDVSIAEICREANVSNGVYYRYFRNKEILLRSLNDSFLEYFEEMLSRLDGESVEERLHDFISIVLRVGRERKSEITIFREGQYRFYGYEDKLREIYIKSAEKVFGREISEAEYLYTLSGLRFCSTRALYNGMKVKPEYLVDFILKGILHSGKKTIPRLPDTFKSPFQPSAETGQAKLIQSGLSLFGEKGFYHTAVADIVRDSGLAVGTFYTHFESKEMFLNHLVLKLGENTRHYLSEQVAAVEDRLEQEISGLWYFLNYFHDHLEYYSIVREAEFVANEVVNQYYNAFEQGYMKNLTSVPEGEKRLHGANFLMGLAHYTGIEVLHRKRIQDIKPFLQRIMTLLDEGISC</sequence>
<dbReference type="PANTHER" id="PTHR43479">
    <property type="entry name" value="ACREF/ENVCD OPERON REPRESSOR-RELATED"/>
    <property type="match status" value="1"/>
</dbReference>
<keyword evidence="1 2" id="KW-0238">DNA-binding</keyword>
<evidence type="ECO:0000313" key="4">
    <source>
        <dbReference type="EMBL" id="MBB6482534.1"/>
    </source>
</evidence>
<dbReference type="GO" id="GO:0003677">
    <property type="term" value="F:DNA binding"/>
    <property type="evidence" value="ECO:0007669"/>
    <property type="project" value="UniProtKB-UniRule"/>
</dbReference>
<protein>
    <submittedName>
        <fullName evidence="4">AcrR family transcriptional regulator</fullName>
    </submittedName>
</protein>
<dbReference type="InterPro" id="IPR050624">
    <property type="entry name" value="HTH-type_Tx_Regulator"/>
</dbReference>
<dbReference type="InterPro" id="IPR009057">
    <property type="entry name" value="Homeodomain-like_sf"/>
</dbReference>
<gene>
    <name evidence="4" type="ORF">HNR50_004234</name>
</gene>
<dbReference type="Gene3D" id="1.10.357.10">
    <property type="entry name" value="Tetracycline Repressor, domain 2"/>
    <property type="match status" value="2"/>
</dbReference>
<feature type="domain" description="HTH tetR-type" evidence="3">
    <location>
        <begin position="3"/>
        <end position="63"/>
    </location>
</feature>
<feature type="DNA-binding region" description="H-T-H motif" evidence="2">
    <location>
        <begin position="216"/>
        <end position="235"/>
    </location>
</feature>
<dbReference type="Pfam" id="PF00440">
    <property type="entry name" value="TetR_N"/>
    <property type="match status" value="2"/>
</dbReference>
<dbReference type="PANTHER" id="PTHR43479:SF11">
    <property type="entry name" value="ACREF_ENVCD OPERON REPRESSOR-RELATED"/>
    <property type="match status" value="1"/>
</dbReference>
<dbReference type="PRINTS" id="PR00455">
    <property type="entry name" value="HTHTETR"/>
</dbReference>
<reference evidence="4 5" key="1">
    <citation type="submission" date="2020-08" db="EMBL/GenBank/DDBJ databases">
        <title>Genomic Encyclopedia of Type Strains, Phase IV (KMG-IV): sequencing the most valuable type-strain genomes for metagenomic binning, comparative biology and taxonomic classification.</title>
        <authorList>
            <person name="Goeker M."/>
        </authorList>
    </citation>
    <scope>NUCLEOTIDE SEQUENCE [LARGE SCALE GENOMIC DNA]</scope>
    <source>
        <strain evidence="4 5">DSM 2461</strain>
    </source>
</reference>
<evidence type="ECO:0000313" key="5">
    <source>
        <dbReference type="Proteomes" id="UP000587760"/>
    </source>
</evidence>
<feature type="DNA-binding region" description="H-T-H motif" evidence="2">
    <location>
        <begin position="26"/>
        <end position="45"/>
    </location>
</feature>